<keyword evidence="1" id="KW-1133">Transmembrane helix</keyword>
<keyword evidence="4" id="KW-1185">Reference proteome</keyword>
<dbReference type="EMBL" id="CP017269">
    <property type="protein sequence ID" value="AOT71856.1"/>
    <property type="molecule type" value="Genomic_DNA"/>
</dbReference>
<feature type="domain" description="Peptidase M56" evidence="2">
    <location>
        <begin position="12"/>
        <end position="299"/>
    </location>
</feature>
<gene>
    <name evidence="3" type="ORF">Gferi_21355</name>
</gene>
<dbReference type="InterPro" id="IPR052173">
    <property type="entry name" value="Beta-lactam_resp_regulator"/>
</dbReference>
<dbReference type="KEGG" id="gfe:Gferi_21355"/>
<evidence type="ECO:0000256" key="1">
    <source>
        <dbReference type="SAM" id="Phobius"/>
    </source>
</evidence>
<proteinExistence type="predicted"/>
<dbReference type="CDD" id="cd07341">
    <property type="entry name" value="M56_BlaR1_MecR1_like"/>
    <property type="match status" value="1"/>
</dbReference>
<feature type="transmembrane region" description="Helical" evidence="1">
    <location>
        <begin position="38"/>
        <end position="56"/>
    </location>
</feature>
<name>A0A1D8GLR6_9FIRM</name>
<dbReference type="PANTHER" id="PTHR34978:SF3">
    <property type="entry name" value="SLR0241 PROTEIN"/>
    <property type="match status" value="1"/>
</dbReference>
<protein>
    <recommendedName>
        <fullName evidence="2">Peptidase M56 domain-containing protein</fullName>
    </recommendedName>
</protein>
<dbReference type="PANTHER" id="PTHR34978">
    <property type="entry name" value="POSSIBLE SENSOR-TRANSDUCER PROTEIN BLAR"/>
    <property type="match status" value="1"/>
</dbReference>
<feature type="transmembrane region" description="Helical" evidence="1">
    <location>
        <begin position="123"/>
        <end position="142"/>
    </location>
</feature>
<dbReference type="Proteomes" id="UP000095743">
    <property type="component" value="Chromosome"/>
</dbReference>
<feature type="transmembrane region" description="Helical" evidence="1">
    <location>
        <begin position="6"/>
        <end position="26"/>
    </location>
</feature>
<evidence type="ECO:0000259" key="2">
    <source>
        <dbReference type="Pfam" id="PF05569"/>
    </source>
</evidence>
<keyword evidence="1" id="KW-0472">Membrane</keyword>
<dbReference type="STRING" id="1424294.Gferi_21355"/>
<evidence type="ECO:0000313" key="3">
    <source>
        <dbReference type="EMBL" id="AOT71856.1"/>
    </source>
</evidence>
<accession>A0A1D8GLR6</accession>
<dbReference type="AlphaFoldDB" id="A0A1D8GLR6"/>
<reference evidence="3 4" key="1">
    <citation type="submission" date="2016-09" db="EMBL/GenBank/DDBJ databases">
        <title>Genomic analysis reveals versatility of anaerobic energy metabolism of Geosporobacter ferrireducens IRF9 of phylum Firmicutes.</title>
        <authorList>
            <person name="Kim S.-J."/>
        </authorList>
    </citation>
    <scope>NUCLEOTIDE SEQUENCE [LARGE SCALE GENOMIC DNA]</scope>
    <source>
        <strain evidence="3 4">IRF9</strain>
    </source>
</reference>
<dbReference type="InterPro" id="IPR008756">
    <property type="entry name" value="Peptidase_M56"/>
</dbReference>
<organism evidence="3 4">
    <name type="scientific">Geosporobacter ferrireducens</name>
    <dbReference type="NCBI Taxonomy" id="1424294"/>
    <lineage>
        <taxon>Bacteria</taxon>
        <taxon>Bacillati</taxon>
        <taxon>Bacillota</taxon>
        <taxon>Clostridia</taxon>
        <taxon>Peptostreptococcales</taxon>
        <taxon>Thermotaleaceae</taxon>
        <taxon>Geosporobacter</taxon>
    </lineage>
</organism>
<dbReference type="RefSeq" id="WP_069980121.1">
    <property type="nucleotide sequence ID" value="NZ_CP017269.1"/>
</dbReference>
<sequence length="307" mass="34913">MLLQIFKAILITSTVGSVLAALLLLLKPITKRYFGSAWQYYAWAIVLIVMMLPVTIRLPQVTTNIAPDVSLNMQQTFTDATVQTESENVQQIPIPAVDTKPLGQSTVNVLKDISFGITDMMCYAWLVGLMLMLGINLIRYLIFLRAIHKNSVIISCPGIDADKIITRKTSMIDAPLMVGIFSPLLLLPDIEMSEENLNYILLHELTHYRRHDLWYKWFAMLVNTVHWFNPFAYIVSRQIDQECEISCDLSVVANLDENEQKGYMNTILTLVSRTGTTTKLFTTAMASNKNQIKRRFTMIKNATKKVK</sequence>
<evidence type="ECO:0000313" key="4">
    <source>
        <dbReference type="Proteomes" id="UP000095743"/>
    </source>
</evidence>
<keyword evidence="1" id="KW-0812">Transmembrane</keyword>
<dbReference type="OrthoDB" id="9762883at2"/>
<dbReference type="Pfam" id="PF05569">
    <property type="entry name" value="Peptidase_M56"/>
    <property type="match status" value="1"/>
</dbReference>